<dbReference type="Pfam" id="PF08263">
    <property type="entry name" value="LRRNT_2"/>
    <property type="match status" value="1"/>
</dbReference>
<feature type="chain" id="PRO_5045081771" description="Protein kinase domain-containing protein" evidence="15">
    <location>
        <begin position="33"/>
        <end position="1043"/>
    </location>
</feature>
<feature type="binding site" evidence="13">
    <location>
        <position position="741"/>
    </location>
    <ligand>
        <name>ATP</name>
        <dbReference type="ChEBI" id="CHEBI:30616"/>
    </ligand>
</feature>
<dbReference type="InterPro" id="IPR051809">
    <property type="entry name" value="Plant_receptor-like_S/T_kinase"/>
</dbReference>
<evidence type="ECO:0000256" key="10">
    <source>
        <dbReference type="ARBA" id="ARBA00022840"/>
    </source>
</evidence>
<dbReference type="SMART" id="SM00369">
    <property type="entry name" value="LRR_TYP"/>
    <property type="match status" value="9"/>
</dbReference>
<dbReference type="Gene3D" id="1.10.510.10">
    <property type="entry name" value="Transferase(Phosphotransferase) domain 1"/>
    <property type="match status" value="1"/>
</dbReference>
<evidence type="ECO:0000256" key="4">
    <source>
        <dbReference type="ARBA" id="ARBA00022614"/>
    </source>
</evidence>
<keyword evidence="4" id="KW-0433">Leucine-rich repeat</keyword>
<evidence type="ECO:0000313" key="17">
    <source>
        <dbReference type="EMBL" id="KAJ9159057.1"/>
    </source>
</evidence>
<evidence type="ECO:0000256" key="14">
    <source>
        <dbReference type="SAM" id="Phobius"/>
    </source>
</evidence>
<dbReference type="InterPro" id="IPR013210">
    <property type="entry name" value="LRR_N_plant-typ"/>
</dbReference>
<comment type="subcellular location">
    <subcellularLocation>
        <location evidence="1">Membrane</location>
    </subcellularLocation>
</comment>
<feature type="transmembrane region" description="Helical" evidence="14">
    <location>
        <begin position="657"/>
        <end position="678"/>
    </location>
</feature>
<dbReference type="EMBL" id="JARPOI010000014">
    <property type="protein sequence ID" value="KAJ9159057.1"/>
    <property type="molecule type" value="Genomic_DNA"/>
</dbReference>
<dbReference type="InterPro" id="IPR000719">
    <property type="entry name" value="Prot_kinase_dom"/>
</dbReference>
<dbReference type="PROSITE" id="PS00107">
    <property type="entry name" value="PROTEIN_KINASE_ATP"/>
    <property type="match status" value="1"/>
</dbReference>
<evidence type="ECO:0000256" key="1">
    <source>
        <dbReference type="ARBA" id="ARBA00004370"/>
    </source>
</evidence>
<keyword evidence="11 14" id="KW-1133">Transmembrane helix</keyword>
<accession>A0ABQ9L2Z2</accession>
<sequence>MGLYCKSSSASFSTLCLLYIIHFLCFNSPAASAIHRNNETDRLALLELKAKIINDPFGVMSSWNSTLHFCRWYGVTCGRRHQRVTRLDLQSLKLSGSISPHVGNLSFLRKLFLGNNSFSHEIPPQIGRLRRLKTLSLADNSIDGQIPPSISNCSNLIIIDLAENNLVGEIPVELCSLLMLKFFGLNGNNLIGTLSPSFGNLSSLQMLYVGANHLKGNLPETLGQLMSLWLLSILENGFSGTIPPSIFNLSSIKVLDLSSNQFQGNLPLSIGNSLPNLQFFSIADNQFTGTIPTSISNASNLEFLDLPVNNLTGRVPSLYKLHRLSEFGIGGNNLGSGKADDLRFLSTLTNATALGRLQIAENNFGGELPQHIANFSKELHFLDIGNNQISGNIPDGIQVLVNLEDVVAVANKLSGNIPSAIGQLQNLKELYLGGNNFSGYIPSSLGNLTNLLEMDLHDNKLQGTIPSGLGRCKKLLTLDFFRNNLSGPIPPQVIGLSSFSIVFNLSINNLSGPLPKEVENLKNLGILALNENMLSGEIPSGLGSCTSLELLFMSANLFQGSIPSSFGSLRGIRELNLSHNNLSGKIPEFLKSFNSIELLDLSYNDFEGMVPVEGIFKNSSATFMVGNKNLCGGRPDFGLPVCKFEQSKRRPTAKLKIIISMVFVVMGVALLLVSLLLWRHSRKRRRESTSRFDCNSLLKLSYKSLLKATNGFSSDNLIGIGSFGSVYKGILNQEEMVVAVKVLNLMRRGASKSFITECEALRNVRHRNLVKVLTACSGVDYHGNDFKALVYDFMVNGSLDVWLHPTLGLDEVPRTLNVFRRLNIAIDVASALEYLHCHCGTPIVHCDLKPSNVLLDEEMIGHVSDFGLVKFLSIGMLNYSTNQSSSLGIRGTIGYCPPEYGVGSEVSTHGDVYSFGILLLEMFTGKMPTDDMFKENLNLHNFVKRGLLEQVKEIIDPNLFQMQLNADVIQNHDHNFMIRRNNMFIECLISTLEIGISCSMESPQERMNMSDVVAQLSSIRNKLVGTRLPRERETVSALPVAGK</sequence>
<dbReference type="InterPro" id="IPR001245">
    <property type="entry name" value="Ser-Thr/Tyr_kinase_cat_dom"/>
</dbReference>
<dbReference type="InterPro" id="IPR003591">
    <property type="entry name" value="Leu-rich_rpt_typical-subtyp"/>
</dbReference>
<evidence type="ECO:0000256" key="8">
    <source>
        <dbReference type="ARBA" id="ARBA00022741"/>
    </source>
</evidence>
<dbReference type="InterPro" id="IPR001611">
    <property type="entry name" value="Leu-rich_rpt"/>
</dbReference>
<comment type="similarity">
    <text evidence="2">Belongs to the protein kinase superfamily. Ser/Thr protein kinase family.</text>
</comment>
<feature type="signal peptide" evidence="15">
    <location>
        <begin position="1"/>
        <end position="32"/>
    </location>
</feature>
<dbReference type="Pfam" id="PF07714">
    <property type="entry name" value="PK_Tyr_Ser-Thr"/>
    <property type="match status" value="1"/>
</dbReference>
<dbReference type="InterPro" id="IPR011009">
    <property type="entry name" value="Kinase-like_dom_sf"/>
</dbReference>
<evidence type="ECO:0000256" key="7">
    <source>
        <dbReference type="ARBA" id="ARBA00022737"/>
    </source>
</evidence>
<evidence type="ECO:0000256" key="3">
    <source>
        <dbReference type="ARBA" id="ARBA00022527"/>
    </source>
</evidence>
<dbReference type="PROSITE" id="PS00108">
    <property type="entry name" value="PROTEIN_KINASE_ST"/>
    <property type="match status" value="1"/>
</dbReference>
<keyword evidence="12 14" id="KW-0472">Membrane</keyword>
<dbReference type="SMART" id="SM00220">
    <property type="entry name" value="S_TKc"/>
    <property type="match status" value="1"/>
</dbReference>
<dbReference type="PROSITE" id="PS50011">
    <property type="entry name" value="PROTEIN_KINASE_DOM"/>
    <property type="match status" value="1"/>
</dbReference>
<evidence type="ECO:0000256" key="15">
    <source>
        <dbReference type="SAM" id="SignalP"/>
    </source>
</evidence>
<organism evidence="17 18">
    <name type="scientific">Hevea brasiliensis</name>
    <name type="common">Para rubber tree</name>
    <name type="synonym">Siphonia brasiliensis</name>
    <dbReference type="NCBI Taxonomy" id="3981"/>
    <lineage>
        <taxon>Eukaryota</taxon>
        <taxon>Viridiplantae</taxon>
        <taxon>Streptophyta</taxon>
        <taxon>Embryophyta</taxon>
        <taxon>Tracheophyta</taxon>
        <taxon>Spermatophyta</taxon>
        <taxon>Magnoliopsida</taxon>
        <taxon>eudicotyledons</taxon>
        <taxon>Gunneridae</taxon>
        <taxon>Pentapetalae</taxon>
        <taxon>rosids</taxon>
        <taxon>fabids</taxon>
        <taxon>Malpighiales</taxon>
        <taxon>Euphorbiaceae</taxon>
        <taxon>Crotonoideae</taxon>
        <taxon>Micrandreae</taxon>
        <taxon>Hevea</taxon>
    </lineage>
</organism>
<keyword evidence="10 13" id="KW-0067">ATP-binding</keyword>
<dbReference type="SUPFAM" id="SSF52058">
    <property type="entry name" value="L domain-like"/>
    <property type="match status" value="2"/>
</dbReference>
<dbReference type="PANTHER" id="PTHR27008:SF596">
    <property type="entry name" value="OS02G0215500 PROTEIN"/>
    <property type="match status" value="1"/>
</dbReference>
<dbReference type="SUPFAM" id="SSF56112">
    <property type="entry name" value="Protein kinase-like (PK-like)"/>
    <property type="match status" value="1"/>
</dbReference>
<dbReference type="Proteomes" id="UP001174677">
    <property type="component" value="Chromosome 14"/>
</dbReference>
<evidence type="ECO:0000256" key="6">
    <source>
        <dbReference type="ARBA" id="ARBA00022692"/>
    </source>
</evidence>
<comment type="caution">
    <text evidence="17">The sequence shown here is derived from an EMBL/GenBank/DDBJ whole genome shotgun (WGS) entry which is preliminary data.</text>
</comment>
<dbReference type="Gene3D" id="3.80.10.10">
    <property type="entry name" value="Ribonuclease Inhibitor"/>
    <property type="match status" value="3"/>
</dbReference>
<proteinExistence type="inferred from homology"/>
<dbReference type="Gene3D" id="3.30.200.20">
    <property type="entry name" value="Phosphorylase Kinase, domain 1"/>
    <property type="match status" value="1"/>
</dbReference>
<evidence type="ECO:0000256" key="12">
    <source>
        <dbReference type="ARBA" id="ARBA00023136"/>
    </source>
</evidence>
<feature type="domain" description="Protein kinase" evidence="16">
    <location>
        <begin position="712"/>
        <end position="1024"/>
    </location>
</feature>
<evidence type="ECO:0000256" key="2">
    <source>
        <dbReference type="ARBA" id="ARBA00008684"/>
    </source>
</evidence>
<gene>
    <name evidence="17" type="ORF">P3X46_024588</name>
</gene>
<keyword evidence="5" id="KW-0808">Transferase</keyword>
<dbReference type="Pfam" id="PF00560">
    <property type="entry name" value="LRR_1"/>
    <property type="match status" value="9"/>
</dbReference>
<name>A0ABQ9L2Z2_HEVBR</name>
<evidence type="ECO:0000256" key="5">
    <source>
        <dbReference type="ARBA" id="ARBA00022679"/>
    </source>
</evidence>
<reference evidence="17" key="1">
    <citation type="journal article" date="2023" name="Plant Biotechnol. J.">
        <title>Chromosome-level wild Hevea brasiliensis genome provides new tools for genomic-assisted breeding and valuable loci to elevate rubber yield.</title>
        <authorList>
            <person name="Cheng H."/>
            <person name="Song X."/>
            <person name="Hu Y."/>
            <person name="Wu T."/>
            <person name="Yang Q."/>
            <person name="An Z."/>
            <person name="Feng S."/>
            <person name="Deng Z."/>
            <person name="Wu W."/>
            <person name="Zeng X."/>
            <person name="Tu M."/>
            <person name="Wang X."/>
            <person name="Huang H."/>
        </authorList>
    </citation>
    <scope>NUCLEOTIDE SEQUENCE</scope>
    <source>
        <strain evidence="17">MT/VB/25A 57/8</strain>
    </source>
</reference>
<keyword evidence="3" id="KW-0723">Serine/threonine-protein kinase</keyword>
<dbReference type="InterPro" id="IPR032675">
    <property type="entry name" value="LRR_dom_sf"/>
</dbReference>
<dbReference type="InterPro" id="IPR008271">
    <property type="entry name" value="Ser/Thr_kinase_AS"/>
</dbReference>
<evidence type="ECO:0000256" key="13">
    <source>
        <dbReference type="PROSITE-ProRule" id="PRU10141"/>
    </source>
</evidence>
<keyword evidence="9" id="KW-0418">Kinase</keyword>
<protein>
    <recommendedName>
        <fullName evidence="16">Protein kinase domain-containing protein</fullName>
    </recommendedName>
</protein>
<keyword evidence="8 13" id="KW-0547">Nucleotide-binding</keyword>
<evidence type="ECO:0000313" key="18">
    <source>
        <dbReference type="Proteomes" id="UP001174677"/>
    </source>
</evidence>
<evidence type="ECO:0000256" key="11">
    <source>
        <dbReference type="ARBA" id="ARBA00022989"/>
    </source>
</evidence>
<dbReference type="PANTHER" id="PTHR27008">
    <property type="entry name" value="OS04G0122200 PROTEIN"/>
    <property type="match status" value="1"/>
</dbReference>
<keyword evidence="6 14" id="KW-0812">Transmembrane</keyword>
<dbReference type="SMART" id="SM00365">
    <property type="entry name" value="LRR_SD22"/>
    <property type="match status" value="5"/>
</dbReference>
<keyword evidence="18" id="KW-1185">Reference proteome</keyword>
<dbReference type="InterPro" id="IPR017441">
    <property type="entry name" value="Protein_kinase_ATP_BS"/>
</dbReference>
<keyword evidence="7" id="KW-0677">Repeat</keyword>
<evidence type="ECO:0000259" key="16">
    <source>
        <dbReference type="PROSITE" id="PS50011"/>
    </source>
</evidence>
<evidence type="ECO:0000256" key="9">
    <source>
        <dbReference type="ARBA" id="ARBA00022777"/>
    </source>
</evidence>
<keyword evidence="15" id="KW-0732">Signal</keyword>